<evidence type="ECO:0000256" key="4">
    <source>
        <dbReference type="ARBA" id="ARBA00023136"/>
    </source>
</evidence>
<keyword evidence="6" id="KW-0813">Transport</keyword>
<dbReference type="OrthoDB" id="250329at2759"/>
<dbReference type="HOGENOM" id="CLU_015166_3_3_1"/>
<evidence type="ECO:0000256" key="3">
    <source>
        <dbReference type="ARBA" id="ARBA00022692"/>
    </source>
</evidence>
<feature type="transmembrane region" description="Helical" evidence="7">
    <location>
        <begin position="221"/>
        <end position="242"/>
    </location>
</feature>
<proteinExistence type="inferred from homology"/>
<dbReference type="RefSeq" id="XP_009066309.1">
    <property type="nucleotide sequence ID" value="XM_009068061.1"/>
</dbReference>
<evidence type="ECO:0000256" key="1">
    <source>
        <dbReference type="ARBA" id="ARBA00004141"/>
    </source>
</evidence>
<protein>
    <recommendedName>
        <fullName evidence="10">Solute carrier family 25 member 44</fullName>
    </recommendedName>
</protein>
<comment type="subcellular location">
    <subcellularLocation>
        <location evidence="1">Membrane</location>
        <topology evidence="1">Multi-pass membrane protein</topology>
    </subcellularLocation>
</comment>
<evidence type="ECO:0000256" key="6">
    <source>
        <dbReference type="RuleBase" id="RU000488"/>
    </source>
</evidence>
<dbReference type="Gene3D" id="1.50.40.10">
    <property type="entry name" value="Mitochondrial carrier domain"/>
    <property type="match status" value="2"/>
</dbReference>
<dbReference type="KEGG" id="lgi:LOTGIDRAFT_236880"/>
<dbReference type="PROSITE" id="PS50920">
    <property type="entry name" value="SOLCAR"/>
    <property type="match status" value="2"/>
</dbReference>
<dbReference type="OMA" id="GPSGILM"/>
<evidence type="ECO:0000256" key="7">
    <source>
        <dbReference type="SAM" id="Phobius"/>
    </source>
</evidence>
<evidence type="ECO:0008006" key="10">
    <source>
        <dbReference type="Google" id="ProtNLM"/>
    </source>
</evidence>
<dbReference type="CTD" id="20250283"/>
<feature type="repeat" description="Solcar" evidence="5">
    <location>
        <begin position="21"/>
        <end position="131"/>
    </location>
</feature>
<evidence type="ECO:0000313" key="8">
    <source>
        <dbReference type="EMBL" id="ESO82940.1"/>
    </source>
</evidence>
<accession>V3ZKL0</accession>
<organism evidence="8 9">
    <name type="scientific">Lottia gigantea</name>
    <name type="common">Giant owl limpet</name>
    <dbReference type="NCBI Taxonomy" id="225164"/>
    <lineage>
        <taxon>Eukaryota</taxon>
        <taxon>Metazoa</taxon>
        <taxon>Spiralia</taxon>
        <taxon>Lophotrochozoa</taxon>
        <taxon>Mollusca</taxon>
        <taxon>Gastropoda</taxon>
        <taxon>Patellogastropoda</taxon>
        <taxon>Lottioidea</taxon>
        <taxon>Lottiidae</taxon>
        <taxon>Lottia</taxon>
    </lineage>
</organism>
<evidence type="ECO:0000313" key="9">
    <source>
        <dbReference type="Proteomes" id="UP000030746"/>
    </source>
</evidence>
<dbReference type="Proteomes" id="UP000030746">
    <property type="component" value="Unassembled WGS sequence"/>
</dbReference>
<dbReference type="InterPro" id="IPR042164">
    <property type="entry name" value="SLC25A44"/>
</dbReference>
<dbReference type="GO" id="GO:0005739">
    <property type="term" value="C:mitochondrion"/>
    <property type="evidence" value="ECO:0007669"/>
    <property type="project" value="InterPro"/>
</dbReference>
<keyword evidence="7" id="KW-1133">Transmembrane helix</keyword>
<evidence type="ECO:0000256" key="5">
    <source>
        <dbReference type="PROSITE-ProRule" id="PRU00282"/>
    </source>
</evidence>
<dbReference type="SUPFAM" id="SSF103506">
    <property type="entry name" value="Mitochondrial carrier"/>
    <property type="match status" value="1"/>
</dbReference>
<dbReference type="PANTHER" id="PTHR46314:SF2">
    <property type="entry name" value="SOLUTE CARRIER FAMILY 25 MEMBER 44"/>
    <property type="match status" value="1"/>
</dbReference>
<comment type="similarity">
    <text evidence="2 6">Belongs to the mitochondrial carrier (TC 2.A.29) family.</text>
</comment>
<dbReference type="PANTHER" id="PTHR46314">
    <property type="entry name" value="SOLUTE CARRIER FAMILY 25 MEMBER 44"/>
    <property type="match status" value="1"/>
</dbReference>
<evidence type="ECO:0000256" key="2">
    <source>
        <dbReference type="ARBA" id="ARBA00006375"/>
    </source>
</evidence>
<gene>
    <name evidence="8" type="ORF">LOTGIDRAFT_236880</name>
</gene>
<dbReference type="GO" id="GO:0016020">
    <property type="term" value="C:membrane"/>
    <property type="evidence" value="ECO:0007669"/>
    <property type="project" value="UniProtKB-SubCell"/>
</dbReference>
<dbReference type="GO" id="GO:0015658">
    <property type="term" value="F:branched-chain amino acid transmembrane transporter activity"/>
    <property type="evidence" value="ECO:0007669"/>
    <property type="project" value="InterPro"/>
</dbReference>
<sequence>MEIDTDAIVVANVNINWSQMNSLKFMGLATPLSLSIRTAFYPFNLVRTRLQNQDTKPLQTAYKIQMVKSNQGTMQHIKTPQVKGYRGMLDAVSKIYGRNGLRGFYDGFSVNSFSVIQNVMYIGVLEFTRERIELYFEGSKIFSQNTIKHKIAPMIGAMCATSTLILSVPTDVVSQYLQDAKSDGSKGTNIRLLHKIRHLQPNEKIVVHVIKDLWTVGGVRAFYKGFGATCTLSLFSGVFWPFYFSLKGGIFEKLSIDPHEKWTLYTICAVSLSAGMACCVSNLVSNPIELTRNQSQMHQQSAWKMLRIIWREEGMNMFIKGLTPRLGHSILHCIVGLPLLEHVKKWSVKKKNENL</sequence>
<feature type="repeat" description="Solcar" evidence="5">
    <location>
        <begin position="265"/>
        <end position="346"/>
    </location>
</feature>
<name>V3ZKL0_LOTGI</name>
<reference evidence="8 9" key="1">
    <citation type="journal article" date="2013" name="Nature">
        <title>Insights into bilaterian evolution from three spiralian genomes.</title>
        <authorList>
            <person name="Simakov O."/>
            <person name="Marletaz F."/>
            <person name="Cho S.J."/>
            <person name="Edsinger-Gonzales E."/>
            <person name="Havlak P."/>
            <person name="Hellsten U."/>
            <person name="Kuo D.H."/>
            <person name="Larsson T."/>
            <person name="Lv J."/>
            <person name="Arendt D."/>
            <person name="Savage R."/>
            <person name="Osoegawa K."/>
            <person name="de Jong P."/>
            <person name="Grimwood J."/>
            <person name="Chapman J.A."/>
            <person name="Shapiro H."/>
            <person name="Aerts A."/>
            <person name="Otillar R.P."/>
            <person name="Terry A.Y."/>
            <person name="Boore J.L."/>
            <person name="Grigoriev I.V."/>
            <person name="Lindberg D.R."/>
            <person name="Seaver E.C."/>
            <person name="Weisblat D.A."/>
            <person name="Putnam N.H."/>
            <person name="Rokhsar D.S."/>
        </authorList>
    </citation>
    <scope>NUCLEOTIDE SEQUENCE [LARGE SCALE GENOMIC DNA]</scope>
</reference>
<dbReference type="EMBL" id="KB203827">
    <property type="protein sequence ID" value="ESO82940.1"/>
    <property type="molecule type" value="Genomic_DNA"/>
</dbReference>
<feature type="transmembrane region" description="Helical" evidence="7">
    <location>
        <begin position="262"/>
        <end position="284"/>
    </location>
</feature>
<dbReference type="InterPro" id="IPR018108">
    <property type="entry name" value="MCP_transmembrane"/>
</dbReference>
<dbReference type="GeneID" id="20250283"/>
<dbReference type="STRING" id="225164.V3ZKL0"/>
<dbReference type="GO" id="GO:0009083">
    <property type="term" value="P:branched-chain amino acid catabolic process"/>
    <property type="evidence" value="ECO:0007669"/>
    <property type="project" value="InterPro"/>
</dbReference>
<keyword evidence="4 5" id="KW-0472">Membrane</keyword>
<keyword evidence="3 5" id="KW-0812">Transmembrane</keyword>
<dbReference type="AlphaFoldDB" id="V3ZKL0"/>
<keyword evidence="9" id="KW-1185">Reference proteome</keyword>
<dbReference type="Pfam" id="PF00153">
    <property type="entry name" value="Mito_carr"/>
    <property type="match status" value="3"/>
</dbReference>
<dbReference type="InterPro" id="IPR023395">
    <property type="entry name" value="MCP_dom_sf"/>
</dbReference>